<gene>
    <name evidence="4" type="ORF">MUN78_00300</name>
</gene>
<feature type="compositionally biased region" description="Pro residues" evidence="1">
    <location>
        <begin position="108"/>
        <end position="124"/>
    </location>
</feature>
<dbReference type="Proteomes" id="UP000831786">
    <property type="component" value="Chromosome"/>
</dbReference>
<proteinExistence type="predicted"/>
<evidence type="ECO:0000256" key="1">
    <source>
        <dbReference type="SAM" id="MobiDB-lite"/>
    </source>
</evidence>
<feature type="transmembrane region" description="Helical" evidence="2">
    <location>
        <begin position="485"/>
        <end position="506"/>
    </location>
</feature>
<keyword evidence="2" id="KW-0812">Transmembrane</keyword>
<feature type="compositionally biased region" description="Low complexity" evidence="1">
    <location>
        <begin position="127"/>
        <end position="160"/>
    </location>
</feature>
<keyword evidence="5" id="KW-1185">Reference proteome</keyword>
<feature type="chain" id="PRO_5047115023" description="Gram-positive cocci surface proteins LPxTG domain-containing protein" evidence="3">
    <location>
        <begin position="19"/>
        <end position="512"/>
    </location>
</feature>
<feature type="compositionally biased region" description="Pro residues" evidence="1">
    <location>
        <begin position="48"/>
        <end position="70"/>
    </location>
</feature>
<accession>A0ABY4FM46</accession>
<evidence type="ECO:0000256" key="3">
    <source>
        <dbReference type="SAM" id="SignalP"/>
    </source>
</evidence>
<dbReference type="EMBL" id="CP095045">
    <property type="protein sequence ID" value="UOQ57321.1"/>
    <property type="molecule type" value="Genomic_DNA"/>
</dbReference>
<keyword evidence="3" id="KW-0732">Signal</keyword>
<organism evidence="4 5">
    <name type="scientific">Leucobacter allii</name>
    <dbReference type="NCBI Taxonomy" id="2932247"/>
    <lineage>
        <taxon>Bacteria</taxon>
        <taxon>Bacillati</taxon>
        <taxon>Actinomycetota</taxon>
        <taxon>Actinomycetes</taxon>
        <taxon>Micrococcales</taxon>
        <taxon>Microbacteriaceae</taxon>
        <taxon>Leucobacter</taxon>
    </lineage>
</organism>
<keyword evidence="2" id="KW-1133">Transmembrane helix</keyword>
<feature type="region of interest" description="Disordered" evidence="1">
    <location>
        <begin position="108"/>
        <end position="164"/>
    </location>
</feature>
<reference evidence="4 5" key="1">
    <citation type="submission" date="2022-04" db="EMBL/GenBank/DDBJ databases">
        <title>Leucobacter sp. isolated from rhizosphere of garlic.</title>
        <authorList>
            <person name="Won M."/>
            <person name="Lee C.-M."/>
            <person name="Woen H.-Y."/>
            <person name="Kwon S.-W."/>
        </authorList>
    </citation>
    <scope>NUCLEOTIDE SEQUENCE [LARGE SCALE GENOMIC DNA]</scope>
    <source>
        <strain evidence="4 5">H21R-40</strain>
    </source>
</reference>
<feature type="region of interest" description="Disordered" evidence="1">
    <location>
        <begin position="39"/>
        <end position="70"/>
    </location>
</feature>
<protein>
    <recommendedName>
        <fullName evidence="6">Gram-positive cocci surface proteins LPxTG domain-containing protein</fullName>
    </recommendedName>
</protein>
<keyword evidence="2" id="KW-0472">Membrane</keyword>
<name>A0ABY4FM46_9MICO</name>
<dbReference type="RefSeq" id="WP_244728023.1">
    <property type="nucleotide sequence ID" value="NZ_CP095045.1"/>
</dbReference>
<evidence type="ECO:0000256" key="2">
    <source>
        <dbReference type="SAM" id="Phobius"/>
    </source>
</evidence>
<evidence type="ECO:0008006" key="6">
    <source>
        <dbReference type="Google" id="ProtNLM"/>
    </source>
</evidence>
<feature type="signal peptide" evidence="3">
    <location>
        <begin position="1"/>
        <end position="18"/>
    </location>
</feature>
<evidence type="ECO:0000313" key="5">
    <source>
        <dbReference type="Proteomes" id="UP000831786"/>
    </source>
</evidence>
<evidence type="ECO:0000313" key="4">
    <source>
        <dbReference type="EMBL" id="UOQ57321.1"/>
    </source>
</evidence>
<sequence length="512" mass="50537">MIAMAGAVVLVLGPGAWAASAASADAPVAVEPAAVEPLAQPAAEAPSDPVPVAEPAPVPEPAPAVAPEPVVEPAPAPAPVVEPAPVPVVEPAPVVEPEPVVEPAPVVEPEPAVAPDPGTPPADPEPAEAAETAADPVAGATEPDPAGAAVAEDPAAARGGSDNPHNKVTLCHATASEKNPFVQITVNANGSASGHLGHQGGRDIIPPFSYNDHGTTVNVPGQNWDAEGQAIFANGCNPVTPPEPRSLVLTVAPMDCLAADAPVPTSVAVTVSGIEGFGEYTLRVDDGTGWSASVPVVGNGVYAVPTNGLGSYTVVIVSGETVHGATGFLLERCEVPPDPDDPGISVAPLPCIAADAELPESVEVAVDGFAPDAAEMQVDAVAYVLAISGGSGPDATVPVTGNGSYALPLSGLGAYAITLLAGDATAATASVTVARCDVPPEEPPQEPPAVVPPTAVTTPLAPVVTRTETVVAPEPRLAVTGAGDAAPTVFAAGALALLGAAALLTGRRLRRR</sequence>